<gene>
    <name evidence="1" type="ORF">SO802_006640</name>
</gene>
<dbReference type="Gene3D" id="3.30.200.20">
    <property type="entry name" value="Phosphorylase Kinase, domain 1"/>
    <property type="match status" value="1"/>
</dbReference>
<name>A0AAW2DLX3_9ROSI</name>
<protein>
    <submittedName>
        <fullName evidence="1">Uncharacterized protein</fullName>
    </submittedName>
</protein>
<dbReference type="Proteomes" id="UP001459277">
    <property type="component" value="Unassembled WGS sequence"/>
</dbReference>
<dbReference type="EMBL" id="JAZDWU010000002">
    <property type="protein sequence ID" value="KAL0011532.1"/>
    <property type="molecule type" value="Genomic_DNA"/>
</dbReference>
<proteinExistence type="predicted"/>
<dbReference type="AlphaFoldDB" id="A0AAW2DLX3"/>
<accession>A0AAW2DLX3</accession>
<evidence type="ECO:0000313" key="1">
    <source>
        <dbReference type="EMBL" id="KAL0011532.1"/>
    </source>
</evidence>
<organism evidence="1 2">
    <name type="scientific">Lithocarpus litseifolius</name>
    <dbReference type="NCBI Taxonomy" id="425828"/>
    <lineage>
        <taxon>Eukaryota</taxon>
        <taxon>Viridiplantae</taxon>
        <taxon>Streptophyta</taxon>
        <taxon>Embryophyta</taxon>
        <taxon>Tracheophyta</taxon>
        <taxon>Spermatophyta</taxon>
        <taxon>Magnoliopsida</taxon>
        <taxon>eudicotyledons</taxon>
        <taxon>Gunneridae</taxon>
        <taxon>Pentapetalae</taxon>
        <taxon>rosids</taxon>
        <taxon>fabids</taxon>
        <taxon>Fagales</taxon>
        <taxon>Fagaceae</taxon>
        <taxon>Lithocarpus</taxon>
    </lineage>
</organism>
<evidence type="ECO:0000313" key="2">
    <source>
        <dbReference type="Proteomes" id="UP001459277"/>
    </source>
</evidence>
<keyword evidence="2" id="KW-1185">Reference proteome</keyword>
<comment type="caution">
    <text evidence="1">The sequence shown here is derived from an EMBL/GenBank/DDBJ whole genome shotgun (WGS) entry which is preliminary data.</text>
</comment>
<reference evidence="1 2" key="1">
    <citation type="submission" date="2024-01" db="EMBL/GenBank/DDBJ databases">
        <title>A telomere-to-telomere, gap-free genome of sweet tea (Lithocarpus litseifolius).</title>
        <authorList>
            <person name="Zhou J."/>
        </authorList>
    </citation>
    <scope>NUCLEOTIDE SEQUENCE [LARGE SCALE GENOMIC DNA]</scope>
    <source>
        <strain evidence="1">Zhou-2022a</strain>
        <tissue evidence="1">Leaf</tissue>
    </source>
</reference>
<sequence length="80" mass="9618">MEFSADCKPKKYCWRDLELLTNFFSEENFIGKINFGKVYRGKTQQGQEVTVRIWLHLMLEELPNIMLIMVLPDWRVNAFF</sequence>